<protein>
    <submittedName>
        <fullName evidence="2">Uncharacterized protein</fullName>
    </submittedName>
</protein>
<feature type="region of interest" description="Disordered" evidence="1">
    <location>
        <begin position="1"/>
        <end position="30"/>
    </location>
</feature>
<feature type="compositionally biased region" description="Basic and acidic residues" evidence="1">
    <location>
        <begin position="14"/>
        <end position="30"/>
    </location>
</feature>
<evidence type="ECO:0000313" key="2">
    <source>
        <dbReference type="EnsemblMetazoa" id="AATE002854-PA.1"/>
    </source>
</evidence>
<sequence>MPAKSRSHVLLHQFGDERNEGEPKTDGTKQERALDVIQAQGRLSVRPDLILLDVRVDADLLALLLPLAEQAGFADAPDQIVHFRQQVEVLLCQHAHRMLSVFGKQYISASPISRLLLEWAREMATASRRSVRSLARHSSMRGHTR</sequence>
<dbReference type="EnsemblMetazoa" id="AATE002854-RA">
    <property type="protein sequence ID" value="AATE002854-PA.1"/>
    <property type="gene ID" value="AATE002854"/>
</dbReference>
<dbReference type="AlphaFoldDB" id="A0A182IP78"/>
<dbReference type="VEuPathDB" id="VectorBase:AATE002854"/>
<evidence type="ECO:0000256" key="1">
    <source>
        <dbReference type="SAM" id="MobiDB-lite"/>
    </source>
</evidence>
<proteinExistence type="predicted"/>
<reference evidence="2" key="1">
    <citation type="submission" date="2022-08" db="UniProtKB">
        <authorList>
            <consortium name="EnsemblMetazoa"/>
        </authorList>
    </citation>
    <scope>IDENTIFICATION</scope>
    <source>
        <strain evidence="2">EBRO</strain>
    </source>
</reference>
<accession>A0A182IP78</accession>
<organism evidence="2">
    <name type="scientific">Anopheles atroparvus</name>
    <name type="common">European mosquito</name>
    <dbReference type="NCBI Taxonomy" id="41427"/>
    <lineage>
        <taxon>Eukaryota</taxon>
        <taxon>Metazoa</taxon>
        <taxon>Ecdysozoa</taxon>
        <taxon>Arthropoda</taxon>
        <taxon>Hexapoda</taxon>
        <taxon>Insecta</taxon>
        <taxon>Pterygota</taxon>
        <taxon>Neoptera</taxon>
        <taxon>Endopterygota</taxon>
        <taxon>Diptera</taxon>
        <taxon>Nematocera</taxon>
        <taxon>Culicoidea</taxon>
        <taxon>Culicidae</taxon>
        <taxon>Anophelinae</taxon>
        <taxon>Anopheles</taxon>
    </lineage>
</organism>
<name>A0A182IP78_ANOAO</name>